<organism evidence="5 6">
    <name type="scientific">Prorocentrum cordatum</name>
    <dbReference type="NCBI Taxonomy" id="2364126"/>
    <lineage>
        <taxon>Eukaryota</taxon>
        <taxon>Sar</taxon>
        <taxon>Alveolata</taxon>
        <taxon>Dinophyceae</taxon>
        <taxon>Prorocentrales</taxon>
        <taxon>Prorocentraceae</taxon>
        <taxon>Prorocentrum</taxon>
    </lineage>
</organism>
<comment type="caution">
    <text evidence="5">The sequence shown here is derived from an EMBL/GenBank/DDBJ whole genome shotgun (WGS) entry which is preliminary data.</text>
</comment>
<evidence type="ECO:0000313" key="6">
    <source>
        <dbReference type="Proteomes" id="UP001189429"/>
    </source>
</evidence>
<evidence type="ECO:0000313" key="5">
    <source>
        <dbReference type="EMBL" id="CAK0838580.1"/>
    </source>
</evidence>
<protein>
    <submittedName>
        <fullName evidence="5">Uncharacterized protein</fullName>
    </submittedName>
</protein>
<sequence length="100" mass="10984">MFLFYGSLEHAARQDPTDPPGKLCRTEAGFGKSYLGALNVHKGDDIADPEKMKRSLNAELAYGRLPMMAIIGMFFHFHWVLGSTMPGRGSAPPAVLVGRY</sequence>
<dbReference type="Proteomes" id="UP001189429">
    <property type="component" value="Unassembled WGS sequence"/>
</dbReference>
<proteinExistence type="predicted"/>
<dbReference type="SUPFAM" id="SSF103511">
    <property type="entry name" value="Chlorophyll a-b binding protein"/>
    <property type="match status" value="1"/>
</dbReference>
<accession>A0ABN9T0W6</accession>
<keyword evidence="4" id="KW-0472">Membrane</keyword>
<dbReference type="Pfam" id="PF00504">
    <property type="entry name" value="Chloroa_b-bind"/>
    <property type="match status" value="1"/>
</dbReference>
<keyword evidence="4" id="KW-1133">Transmembrane helix</keyword>
<keyword evidence="6" id="KW-1185">Reference proteome</keyword>
<keyword evidence="4" id="KW-0812">Transmembrane</keyword>
<gene>
    <name evidence="5" type="ORF">PCOR1329_LOCUS34500</name>
</gene>
<dbReference type="InterPro" id="IPR022796">
    <property type="entry name" value="Chloroa_b-bind"/>
</dbReference>
<evidence type="ECO:0000256" key="2">
    <source>
        <dbReference type="ARBA" id="ARBA00022528"/>
    </source>
</evidence>
<dbReference type="Gene3D" id="1.10.3460.10">
    <property type="entry name" value="Chlorophyll a/b binding protein domain"/>
    <property type="match status" value="1"/>
</dbReference>
<evidence type="ECO:0000256" key="3">
    <source>
        <dbReference type="ARBA" id="ARBA00022640"/>
    </source>
</evidence>
<keyword evidence="2" id="KW-0150">Chloroplast</keyword>
<reference evidence="5" key="1">
    <citation type="submission" date="2023-10" db="EMBL/GenBank/DDBJ databases">
        <authorList>
            <person name="Chen Y."/>
            <person name="Shah S."/>
            <person name="Dougan E. K."/>
            <person name="Thang M."/>
            <person name="Chan C."/>
        </authorList>
    </citation>
    <scope>NUCLEOTIDE SEQUENCE [LARGE SCALE GENOMIC DNA]</scope>
</reference>
<dbReference type="EMBL" id="CAUYUJ010014232">
    <property type="protein sequence ID" value="CAK0838580.1"/>
    <property type="molecule type" value="Genomic_DNA"/>
</dbReference>
<name>A0ABN9T0W6_9DINO</name>
<comment type="subcellular location">
    <subcellularLocation>
        <location evidence="1">Plastid</location>
        <location evidence="1">Chloroplast</location>
    </subcellularLocation>
</comment>
<feature type="transmembrane region" description="Helical" evidence="4">
    <location>
        <begin position="61"/>
        <end position="81"/>
    </location>
</feature>
<evidence type="ECO:0000256" key="1">
    <source>
        <dbReference type="ARBA" id="ARBA00004229"/>
    </source>
</evidence>
<keyword evidence="3" id="KW-0934">Plastid</keyword>
<evidence type="ECO:0000256" key="4">
    <source>
        <dbReference type="SAM" id="Phobius"/>
    </source>
</evidence>